<feature type="region of interest" description="Disordered" evidence="7">
    <location>
        <begin position="1"/>
        <end position="166"/>
    </location>
</feature>
<dbReference type="InterPro" id="IPR038765">
    <property type="entry name" value="Papain-like_cys_pep_sf"/>
</dbReference>
<evidence type="ECO:0000256" key="6">
    <source>
        <dbReference type="PROSITE-ProRule" id="PRU00239"/>
    </source>
</evidence>
<feature type="compositionally biased region" description="Basic and acidic residues" evidence="7">
    <location>
        <begin position="106"/>
        <end position="134"/>
    </location>
</feature>
<accession>A0AAD9MZA7</accession>
<evidence type="ECO:0000256" key="1">
    <source>
        <dbReference type="ARBA" id="ARBA00007623"/>
    </source>
</evidence>
<proteinExistence type="inferred from homology"/>
<protein>
    <recommendedName>
        <fullName evidence="8">Calpain catalytic domain-containing protein</fullName>
    </recommendedName>
</protein>
<feature type="active site" evidence="5">
    <location>
        <position position="426"/>
    </location>
</feature>
<keyword evidence="2" id="KW-0645">Protease</keyword>
<dbReference type="GO" id="GO:0004198">
    <property type="term" value="F:calcium-dependent cysteine-type endopeptidase activity"/>
    <property type="evidence" value="ECO:0007669"/>
    <property type="project" value="InterPro"/>
</dbReference>
<keyword evidence="4" id="KW-0788">Thiol protease</keyword>
<evidence type="ECO:0000313" key="10">
    <source>
        <dbReference type="Proteomes" id="UP001208570"/>
    </source>
</evidence>
<evidence type="ECO:0000256" key="3">
    <source>
        <dbReference type="ARBA" id="ARBA00022801"/>
    </source>
</evidence>
<feature type="compositionally biased region" description="Polar residues" evidence="7">
    <location>
        <begin position="51"/>
        <end position="63"/>
    </location>
</feature>
<evidence type="ECO:0000313" key="9">
    <source>
        <dbReference type="EMBL" id="KAK2148524.1"/>
    </source>
</evidence>
<evidence type="ECO:0000256" key="7">
    <source>
        <dbReference type="SAM" id="MobiDB-lite"/>
    </source>
</evidence>
<comment type="similarity">
    <text evidence="1">Belongs to the peptidase C2 family.</text>
</comment>
<evidence type="ECO:0000256" key="5">
    <source>
        <dbReference type="PIRSR" id="PIRSR622684-1"/>
    </source>
</evidence>
<evidence type="ECO:0000256" key="4">
    <source>
        <dbReference type="ARBA" id="ARBA00022807"/>
    </source>
</evidence>
<dbReference type="GO" id="GO:0005737">
    <property type="term" value="C:cytoplasm"/>
    <property type="evidence" value="ECO:0007669"/>
    <property type="project" value="TreeGrafter"/>
</dbReference>
<keyword evidence="10" id="KW-1185">Reference proteome</keyword>
<dbReference type="PROSITE" id="PS50203">
    <property type="entry name" value="CALPAIN_CAT"/>
    <property type="match status" value="1"/>
</dbReference>
<feature type="domain" description="Calpain catalytic" evidence="8">
    <location>
        <begin position="243"/>
        <end position="471"/>
    </location>
</feature>
<name>A0AAD9MZA7_9ANNE</name>
<evidence type="ECO:0000259" key="8">
    <source>
        <dbReference type="PROSITE" id="PS50203"/>
    </source>
</evidence>
<dbReference type="GO" id="GO:0006508">
    <property type="term" value="P:proteolysis"/>
    <property type="evidence" value="ECO:0007669"/>
    <property type="project" value="UniProtKB-KW"/>
</dbReference>
<dbReference type="SMART" id="SM00230">
    <property type="entry name" value="CysPc"/>
    <property type="match status" value="1"/>
</dbReference>
<dbReference type="SUPFAM" id="SSF54001">
    <property type="entry name" value="Cysteine proteinases"/>
    <property type="match status" value="1"/>
</dbReference>
<dbReference type="InterPro" id="IPR001300">
    <property type="entry name" value="Peptidase_C2_calpain_cat"/>
</dbReference>
<dbReference type="Pfam" id="PF00648">
    <property type="entry name" value="Peptidase_C2"/>
    <property type="match status" value="1"/>
</dbReference>
<feature type="compositionally biased region" description="Polar residues" evidence="7">
    <location>
        <begin position="13"/>
        <end position="29"/>
    </location>
</feature>
<dbReference type="PANTHER" id="PTHR10183">
    <property type="entry name" value="CALPAIN"/>
    <property type="match status" value="1"/>
</dbReference>
<sequence length="533" mass="60066">MGCGGSVEVDVQSGYQRANNGNHSGQNGLYVQGYVQHPNPPPVVNPEQQETKPSNTEHQTTNDIGDAEQDVIAESRSEAVSAEPESRDADEQNLAASRNEDEEDVPVSHDNDEHKEVVASDEGEQKVEASRDSDEQVAEALGDNTPEDAVIREPPEADRPSEARRNVSRWRKRLIAQSKHPFRLDDTKRFDFIKVETNDSNFRMGRNTVTLDTRLHKDDEVRTRPTVEPGTLWEDPDFSEDVAFAGLEERVFYMRPKVFVSRNYDPESETYDGVLHVRFWKFGKWIDVFIDDRIPVYKFGDENQIWASKSHDPNELWVTLLEKAYTKEFGGSYKGISAGIVSESFANLTGGISERFVHASDLEDVSSSEFFARITVALKNGSLVTCSTMVGDEEGNGLVSGHYYTITGSALVDLKGNSVELLRIRNPWGSGEWKGAWSDNSKEWKMVEDTVKDTLKVRDKVCSILSEWRGESAAGSDTRKFDNPKFEFVVPQGVDPAQVLIQIIQKEVPDDEEQPFVRVDLFLVTIVVKIRYY</sequence>
<gene>
    <name evidence="9" type="ORF">LSH36_492g03019</name>
</gene>
<evidence type="ECO:0000256" key="2">
    <source>
        <dbReference type="ARBA" id="ARBA00022670"/>
    </source>
</evidence>
<keyword evidence="3" id="KW-0378">Hydrolase</keyword>
<feature type="active site" evidence="5">
    <location>
        <position position="402"/>
    </location>
</feature>
<dbReference type="Gene3D" id="3.90.70.10">
    <property type="entry name" value="Cysteine proteinases"/>
    <property type="match status" value="1"/>
</dbReference>
<dbReference type="InterPro" id="IPR022684">
    <property type="entry name" value="Calpain_cysteine_protease"/>
</dbReference>
<comment type="caution">
    <text evidence="9">The sequence shown here is derived from an EMBL/GenBank/DDBJ whole genome shotgun (WGS) entry which is preliminary data.</text>
</comment>
<organism evidence="9 10">
    <name type="scientific">Paralvinella palmiformis</name>
    <dbReference type="NCBI Taxonomy" id="53620"/>
    <lineage>
        <taxon>Eukaryota</taxon>
        <taxon>Metazoa</taxon>
        <taxon>Spiralia</taxon>
        <taxon>Lophotrochozoa</taxon>
        <taxon>Annelida</taxon>
        <taxon>Polychaeta</taxon>
        <taxon>Sedentaria</taxon>
        <taxon>Canalipalpata</taxon>
        <taxon>Terebellida</taxon>
        <taxon>Terebelliformia</taxon>
        <taxon>Alvinellidae</taxon>
        <taxon>Paralvinella</taxon>
    </lineage>
</organism>
<comment type="caution">
    <text evidence="6">Lacks conserved residue(s) required for the propagation of feature annotation.</text>
</comment>
<dbReference type="PANTHER" id="PTHR10183:SF379">
    <property type="entry name" value="CALPAIN-5"/>
    <property type="match status" value="1"/>
</dbReference>
<dbReference type="EMBL" id="JAODUP010000492">
    <property type="protein sequence ID" value="KAK2148524.1"/>
    <property type="molecule type" value="Genomic_DNA"/>
</dbReference>
<feature type="compositionally biased region" description="Basic and acidic residues" evidence="7">
    <location>
        <begin position="149"/>
        <end position="165"/>
    </location>
</feature>
<dbReference type="Proteomes" id="UP001208570">
    <property type="component" value="Unassembled WGS sequence"/>
</dbReference>
<reference evidence="9" key="1">
    <citation type="journal article" date="2023" name="Mol. Biol. Evol.">
        <title>Third-Generation Sequencing Reveals the Adaptive Role of the Epigenome in Three Deep-Sea Polychaetes.</title>
        <authorList>
            <person name="Perez M."/>
            <person name="Aroh O."/>
            <person name="Sun Y."/>
            <person name="Lan Y."/>
            <person name="Juniper S.K."/>
            <person name="Young C.R."/>
            <person name="Angers B."/>
            <person name="Qian P.Y."/>
        </authorList>
    </citation>
    <scope>NUCLEOTIDE SEQUENCE</scope>
    <source>
        <strain evidence="9">P08H-3</strain>
    </source>
</reference>
<dbReference type="AlphaFoldDB" id="A0AAD9MZA7"/>